<evidence type="ECO:0000313" key="2">
    <source>
        <dbReference type="EMBL" id="MVN20420.1"/>
    </source>
</evidence>
<evidence type="ECO:0000256" key="1">
    <source>
        <dbReference type="SAM" id="Phobius"/>
    </source>
</evidence>
<feature type="transmembrane region" description="Helical" evidence="1">
    <location>
        <begin position="256"/>
        <end position="281"/>
    </location>
</feature>
<keyword evidence="1" id="KW-1133">Transmembrane helix</keyword>
<protein>
    <submittedName>
        <fullName evidence="2">DUF2723 domain-containing protein</fullName>
    </submittedName>
</protein>
<feature type="transmembrane region" description="Helical" evidence="1">
    <location>
        <begin position="585"/>
        <end position="605"/>
    </location>
</feature>
<reference evidence="2 3" key="1">
    <citation type="submission" date="2019-12" db="EMBL/GenBank/DDBJ databases">
        <title>Mucilaginibacter sp. HMF7410 genome sequencing and assembly.</title>
        <authorList>
            <person name="Kang H."/>
            <person name="Cha I."/>
            <person name="Kim H."/>
            <person name="Joh K."/>
        </authorList>
    </citation>
    <scope>NUCLEOTIDE SEQUENCE [LARGE SCALE GENOMIC DNA]</scope>
    <source>
        <strain evidence="2 3">HMF7410</strain>
    </source>
</reference>
<dbReference type="InterPro" id="IPR021280">
    <property type="entry name" value="TMEM260-like"/>
</dbReference>
<feature type="transmembrane region" description="Helical" evidence="1">
    <location>
        <begin position="555"/>
        <end position="573"/>
    </location>
</feature>
<dbReference type="Proteomes" id="UP000462014">
    <property type="component" value="Unassembled WGS sequence"/>
</dbReference>
<dbReference type="PANTHER" id="PTHR16214:SF3">
    <property type="entry name" value="TRANSMEMBRANE PROTEIN 260"/>
    <property type="match status" value="1"/>
</dbReference>
<keyword evidence="1" id="KW-0472">Membrane</keyword>
<dbReference type="Pfam" id="PF11028">
    <property type="entry name" value="TMEM260-like"/>
    <property type="match status" value="1"/>
</dbReference>
<organism evidence="2 3">
    <name type="scientific">Mucilaginibacter arboris</name>
    <dbReference type="NCBI Taxonomy" id="2682090"/>
    <lineage>
        <taxon>Bacteria</taxon>
        <taxon>Pseudomonadati</taxon>
        <taxon>Bacteroidota</taxon>
        <taxon>Sphingobacteriia</taxon>
        <taxon>Sphingobacteriales</taxon>
        <taxon>Sphingobacteriaceae</taxon>
        <taxon>Mucilaginibacter</taxon>
    </lineage>
</organism>
<evidence type="ECO:0000313" key="3">
    <source>
        <dbReference type="Proteomes" id="UP000462014"/>
    </source>
</evidence>
<name>A0A7K1STI2_9SPHI</name>
<feature type="transmembrane region" description="Helical" evidence="1">
    <location>
        <begin position="288"/>
        <end position="318"/>
    </location>
</feature>
<feature type="transmembrane region" description="Helical" evidence="1">
    <location>
        <begin position="12"/>
        <end position="32"/>
    </location>
</feature>
<keyword evidence="3" id="KW-1185">Reference proteome</keyword>
<keyword evidence="1" id="KW-0812">Transmembrane</keyword>
<dbReference type="InterPro" id="IPR052724">
    <property type="entry name" value="GT117_domain-containing"/>
</dbReference>
<proteinExistence type="predicted"/>
<feature type="transmembrane region" description="Helical" evidence="1">
    <location>
        <begin position="175"/>
        <end position="206"/>
    </location>
</feature>
<feature type="transmembrane region" description="Helical" evidence="1">
    <location>
        <begin position="75"/>
        <end position="96"/>
    </location>
</feature>
<feature type="transmembrane region" description="Helical" evidence="1">
    <location>
        <begin position="532"/>
        <end position="549"/>
    </location>
</feature>
<gene>
    <name evidence="2" type="ORF">GO621_02585</name>
</gene>
<feature type="transmembrane region" description="Helical" evidence="1">
    <location>
        <begin position="330"/>
        <end position="353"/>
    </location>
</feature>
<accession>A0A7K1STI2</accession>
<dbReference type="AlphaFoldDB" id="A0A7K1STI2"/>
<dbReference type="RefSeq" id="WP_157563912.1">
    <property type="nucleotide sequence ID" value="NZ_WPIK01000002.1"/>
</dbReference>
<sequence length="1056" mass="119208">MKYNKINNLFGWLAFVIAAITYILTLEPFASFWDCGEFIACAYRLQVAHQPGAPLFTMIGKVFSLLAADRAHVAYLINMSSGLASAATIMFLFWTITALAKKVVVKTASELDLTKTILIIGAGLVGSLAYAWSDTFWFSAVESEVYAQSSLCTAIVFWAIMKWDAHADEPGADKWIIFIAYVMGLSIGIHLLNLLAIPAIACVYYFRRTPKATAKGTITALIVGVIIVAAVLWGIIQYVVKGAAYADLLFVNTFNFGFWSGATVFFILIVITMTAGILYTIKPVKSTILVAAIAFVLVLAVSGGIVGGMIGIAIVAFLEYVVHIREKRASLNMILVCTVFILFGYSSFAMLVIRAKANTNLNNSDPDNAFTLLSYLNRDQYGDTPLLYGQYYDSKAVDQKEGATFYRKGKEKYEVSGKKQILVYDRNTIFPRMFSDRADHVGFYKDWMHIGEGQSPTFADNLGFFFSWQVNQMYTRYLLWNFVGRQNDDDGQNNNASDGNWLSGIKPIDALRLGNQSSLPQSIVGSKSYNRLFFLPLILGLIGAFYHFKRNQKDAGVVGLLFFFTGIAILLYLNQDPLQPRERDYAYAGSFYAFAIWIGIGTLFIAEKMRKFTNPQMASIGATVICLLAAPILMAFQEWDDHDRSTKTTPRDMASNYLNSCAPNAILFTYGDNDTYPLWYAQEVENVRPDVRIVNLSLLGTDWYIRQMKQKMNESAPLPITMPDEKFEAGIRDVTYYNDSKLPGNVELKDVFDFITSDDARAKVEYESGQSANYLPTKNLKWTINPDAVIQSGTVPAAEKDRILPEIDWKYPGNYVTKDNLAMMDMLAHNNWKRPIYFAITVGNDNMMGLDKYMYNEGFAYRLMPFKPDTTAGAGGATERSNTLLMYNNVMNKFKWGNMKNATYLDHESRTMFYPVILRTFLTLAENLYKEGHPDLAKKVLHRYEEVMPDLNPYTDVAIRKFYMADLAYQLGERKLGEKIVDQITSYVTDQMNYFASMNDDNKRMSGRDIQLCISVINEMAKLTKDNKEPVLNQKMTALINDYQVKFGNMFQQQPQ</sequence>
<dbReference type="EMBL" id="WPIK01000002">
    <property type="protein sequence ID" value="MVN20420.1"/>
    <property type="molecule type" value="Genomic_DNA"/>
</dbReference>
<feature type="transmembrane region" description="Helical" evidence="1">
    <location>
        <begin position="116"/>
        <end position="133"/>
    </location>
</feature>
<comment type="caution">
    <text evidence="2">The sequence shown here is derived from an EMBL/GenBank/DDBJ whole genome shotgun (WGS) entry which is preliminary data.</text>
</comment>
<dbReference type="PANTHER" id="PTHR16214">
    <property type="entry name" value="TRANSMEMBRANE PROTEIN 260"/>
    <property type="match status" value="1"/>
</dbReference>
<feature type="transmembrane region" description="Helical" evidence="1">
    <location>
        <begin position="218"/>
        <end position="236"/>
    </location>
</feature>